<name>A0A554A2M2_9BACI</name>
<gene>
    <name evidence="2" type="ORF">FN960_05395</name>
</gene>
<protein>
    <recommendedName>
        <fullName evidence="4">DUF3221 domain-containing protein</fullName>
    </recommendedName>
</protein>
<accession>A0A554A2M2</accession>
<dbReference type="RefSeq" id="WP_143847628.1">
    <property type="nucleotide sequence ID" value="NZ_VLXZ01000002.1"/>
</dbReference>
<keyword evidence="3" id="KW-1185">Reference proteome</keyword>
<dbReference type="AlphaFoldDB" id="A0A554A2M2"/>
<organism evidence="2 3">
    <name type="scientific">Alkalicoccobacillus porphyridii</name>
    <dbReference type="NCBI Taxonomy" id="2597270"/>
    <lineage>
        <taxon>Bacteria</taxon>
        <taxon>Bacillati</taxon>
        <taxon>Bacillota</taxon>
        <taxon>Bacilli</taxon>
        <taxon>Bacillales</taxon>
        <taxon>Bacillaceae</taxon>
        <taxon>Alkalicoccobacillus</taxon>
    </lineage>
</organism>
<evidence type="ECO:0008006" key="4">
    <source>
        <dbReference type="Google" id="ProtNLM"/>
    </source>
</evidence>
<dbReference type="PROSITE" id="PS51257">
    <property type="entry name" value="PROKAR_LIPOPROTEIN"/>
    <property type="match status" value="1"/>
</dbReference>
<keyword evidence="1" id="KW-0732">Signal</keyword>
<dbReference type="Proteomes" id="UP000318521">
    <property type="component" value="Unassembled WGS sequence"/>
</dbReference>
<feature type="chain" id="PRO_5021804292" description="DUF3221 domain-containing protein" evidence="1">
    <location>
        <begin position="24"/>
        <end position="117"/>
    </location>
</feature>
<evidence type="ECO:0000313" key="2">
    <source>
        <dbReference type="EMBL" id="TSB47941.1"/>
    </source>
</evidence>
<comment type="caution">
    <text evidence="2">The sequence shown here is derived from an EMBL/GenBank/DDBJ whole genome shotgun (WGS) entry which is preliminary data.</text>
</comment>
<evidence type="ECO:0000256" key="1">
    <source>
        <dbReference type="SAM" id="SignalP"/>
    </source>
</evidence>
<dbReference type="EMBL" id="VLXZ01000002">
    <property type="protein sequence ID" value="TSB47941.1"/>
    <property type="molecule type" value="Genomic_DNA"/>
</dbReference>
<evidence type="ECO:0000313" key="3">
    <source>
        <dbReference type="Proteomes" id="UP000318521"/>
    </source>
</evidence>
<reference evidence="2 3" key="1">
    <citation type="submission" date="2019-07" db="EMBL/GenBank/DDBJ databases">
        <authorList>
            <person name="Park Y.J."/>
            <person name="Jeong S.E."/>
            <person name="Jung H.S."/>
        </authorList>
    </citation>
    <scope>NUCLEOTIDE SEQUENCE [LARGE SCALE GENOMIC DNA]</scope>
    <source>
        <strain evidence="3">P16(2019)</strain>
    </source>
</reference>
<feature type="signal peptide" evidence="1">
    <location>
        <begin position="1"/>
        <end position="23"/>
    </location>
</feature>
<proteinExistence type="predicted"/>
<sequence length="117" mass="13070">MYKLLLLMIPFSFIMIGCGNGTAEEPAEDVENEYSYEGTITEIGEADHTPGTRITVESSNENEEYSTVIFPISSIEDTLERDLVVNDNVTVYHDGSMIEESLPPVQHAVTRIEINNE</sequence>